<evidence type="ECO:0000259" key="2">
    <source>
        <dbReference type="PROSITE" id="PS51782"/>
    </source>
</evidence>
<dbReference type="eggNOG" id="COG1388">
    <property type="taxonomic scope" value="Bacteria"/>
</dbReference>
<dbReference type="RefSeq" id="WP_015956563.1">
    <property type="nucleotide sequence ID" value="NC_011729.1"/>
</dbReference>
<feature type="domain" description="LysM" evidence="2">
    <location>
        <begin position="49"/>
        <end position="95"/>
    </location>
</feature>
<dbReference type="CDD" id="cd00118">
    <property type="entry name" value="LysM"/>
    <property type="match status" value="1"/>
</dbReference>
<dbReference type="STRING" id="65393.PCC7424_4618"/>
<dbReference type="SMART" id="SM00257">
    <property type="entry name" value="LysM"/>
    <property type="match status" value="1"/>
</dbReference>
<feature type="signal peptide" evidence="1">
    <location>
        <begin position="1"/>
        <end position="29"/>
    </location>
</feature>
<dbReference type="PROSITE" id="PS51782">
    <property type="entry name" value="LYSM"/>
    <property type="match status" value="1"/>
</dbReference>
<dbReference type="Proteomes" id="UP000002384">
    <property type="component" value="Chromosome"/>
</dbReference>
<dbReference type="InterPro" id="IPR010328">
    <property type="entry name" value="DUF928"/>
</dbReference>
<evidence type="ECO:0000256" key="1">
    <source>
        <dbReference type="SAM" id="SignalP"/>
    </source>
</evidence>
<dbReference type="InterPro" id="IPR018392">
    <property type="entry name" value="LysM"/>
</dbReference>
<keyword evidence="1" id="KW-0732">Signal</keyword>
<dbReference type="Gene3D" id="3.10.350.10">
    <property type="entry name" value="LysM domain"/>
    <property type="match status" value="1"/>
</dbReference>
<reference evidence="4" key="1">
    <citation type="journal article" date="2011" name="MBio">
        <title>Novel metabolic attributes of the genus Cyanothece, comprising a group of unicellular nitrogen-fixing Cyanobacteria.</title>
        <authorList>
            <person name="Bandyopadhyay A."/>
            <person name="Elvitigala T."/>
            <person name="Welsh E."/>
            <person name="Stockel J."/>
            <person name="Liberton M."/>
            <person name="Min H."/>
            <person name="Sherman L.A."/>
            <person name="Pakrasi H.B."/>
        </authorList>
    </citation>
    <scope>NUCLEOTIDE SEQUENCE [LARGE SCALE GENOMIC DNA]</scope>
    <source>
        <strain evidence="4">PCC 7424</strain>
    </source>
</reference>
<evidence type="ECO:0000313" key="3">
    <source>
        <dbReference type="EMBL" id="ACK72980.1"/>
    </source>
</evidence>
<sequence length="325" mass="36170">MNKKIFNFSATLACSATLLQLGIIPPSFAIQSTQPQAENYSNNYIAQARTYKVKLGDTLSGIAYKNGINLQQILSFNPNLRNNPNLIRVGQVIYLSKPASPPVAQKPPARRQSVQTFNLPNQRRIASNRVGARRGDPKQDCRVNPDDSLKVLLPETNFGYTLQDYPTFFWYMPQLKTQPERLELKVRPVGADSFKTYQLTSTNQNAGVMSVTLPPEMGAFEEGTEYQWEVRVYCTPQMFMSATGNIQRLSANNPQLESKLENASVEDYPAILAQEGVWYDALLTLAALRKENPNDSSLSADWTNLLKIIGFENIASAPLVVSGGN</sequence>
<organism evidence="3 4">
    <name type="scientific">Gloeothece citriformis (strain PCC 7424)</name>
    <name type="common">Cyanothece sp. (strain PCC 7424)</name>
    <dbReference type="NCBI Taxonomy" id="65393"/>
    <lineage>
        <taxon>Bacteria</taxon>
        <taxon>Bacillati</taxon>
        <taxon>Cyanobacteriota</taxon>
        <taxon>Cyanophyceae</taxon>
        <taxon>Oscillatoriophycideae</taxon>
        <taxon>Chroococcales</taxon>
        <taxon>Aphanothecaceae</taxon>
        <taxon>Gloeothece</taxon>
        <taxon>Gloeothece citriformis</taxon>
    </lineage>
</organism>
<dbReference type="OrthoDB" id="536034at2"/>
<dbReference type="InterPro" id="IPR036779">
    <property type="entry name" value="LysM_dom_sf"/>
</dbReference>
<evidence type="ECO:0000313" key="4">
    <source>
        <dbReference type="Proteomes" id="UP000002384"/>
    </source>
</evidence>
<dbReference type="AlphaFoldDB" id="B7KBK2"/>
<name>B7KBK2_GLOC7</name>
<dbReference type="HOGENOM" id="CLU_719162_0_0_3"/>
<dbReference type="Pfam" id="PF01476">
    <property type="entry name" value="LysM"/>
    <property type="match status" value="1"/>
</dbReference>
<dbReference type="SUPFAM" id="SSF54106">
    <property type="entry name" value="LysM domain"/>
    <property type="match status" value="1"/>
</dbReference>
<protein>
    <recommendedName>
        <fullName evidence="2">LysM domain-containing protein</fullName>
    </recommendedName>
</protein>
<proteinExistence type="predicted"/>
<accession>B7KBK2</accession>
<keyword evidence="4" id="KW-1185">Reference proteome</keyword>
<dbReference type="KEGG" id="cyc:PCC7424_4618"/>
<dbReference type="EMBL" id="CP001291">
    <property type="protein sequence ID" value="ACK72980.1"/>
    <property type="molecule type" value="Genomic_DNA"/>
</dbReference>
<gene>
    <name evidence="3" type="ordered locus">PCC7424_4618</name>
</gene>
<feature type="chain" id="PRO_5002858841" description="LysM domain-containing protein" evidence="1">
    <location>
        <begin position="30"/>
        <end position="325"/>
    </location>
</feature>
<dbReference type="Pfam" id="PF06051">
    <property type="entry name" value="DUF928"/>
    <property type="match status" value="1"/>
</dbReference>